<gene>
    <name evidence="2" type="ORF">B0T17DRAFT_507248</name>
</gene>
<evidence type="ECO:0000313" key="2">
    <source>
        <dbReference type="EMBL" id="KAK0630812.1"/>
    </source>
</evidence>
<accession>A0AA39XBD0</accession>
<organism evidence="2 3">
    <name type="scientific">Bombardia bombarda</name>
    <dbReference type="NCBI Taxonomy" id="252184"/>
    <lineage>
        <taxon>Eukaryota</taxon>
        <taxon>Fungi</taxon>
        <taxon>Dikarya</taxon>
        <taxon>Ascomycota</taxon>
        <taxon>Pezizomycotina</taxon>
        <taxon>Sordariomycetes</taxon>
        <taxon>Sordariomycetidae</taxon>
        <taxon>Sordariales</taxon>
        <taxon>Lasiosphaeriaceae</taxon>
        <taxon>Bombardia</taxon>
    </lineage>
</organism>
<feature type="region of interest" description="Disordered" evidence="1">
    <location>
        <begin position="1"/>
        <end position="184"/>
    </location>
</feature>
<feature type="compositionally biased region" description="Low complexity" evidence="1">
    <location>
        <begin position="167"/>
        <end position="177"/>
    </location>
</feature>
<comment type="caution">
    <text evidence="2">The sequence shown here is derived from an EMBL/GenBank/DDBJ whole genome shotgun (WGS) entry which is preliminary data.</text>
</comment>
<proteinExistence type="predicted"/>
<feature type="compositionally biased region" description="Basic and acidic residues" evidence="1">
    <location>
        <begin position="1"/>
        <end position="10"/>
    </location>
</feature>
<feature type="compositionally biased region" description="Acidic residues" evidence="1">
    <location>
        <begin position="22"/>
        <end position="36"/>
    </location>
</feature>
<feature type="compositionally biased region" description="Polar residues" evidence="1">
    <location>
        <begin position="147"/>
        <end position="162"/>
    </location>
</feature>
<feature type="compositionally biased region" description="Polar residues" evidence="1">
    <location>
        <begin position="91"/>
        <end position="102"/>
    </location>
</feature>
<evidence type="ECO:0000313" key="3">
    <source>
        <dbReference type="Proteomes" id="UP001174934"/>
    </source>
</evidence>
<evidence type="ECO:0000256" key="1">
    <source>
        <dbReference type="SAM" id="MobiDB-lite"/>
    </source>
</evidence>
<reference evidence="2" key="1">
    <citation type="submission" date="2023-06" db="EMBL/GenBank/DDBJ databases">
        <title>Genome-scale phylogeny and comparative genomics of the fungal order Sordariales.</title>
        <authorList>
            <consortium name="Lawrence Berkeley National Laboratory"/>
            <person name="Hensen N."/>
            <person name="Bonometti L."/>
            <person name="Westerberg I."/>
            <person name="Brannstrom I.O."/>
            <person name="Guillou S."/>
            <person name="Cros-Aarteil S."/>
            <person name="Calhoun S."/>
            <person name="Haridas S."/>
            <person name="Kuo A."/>
            <person name="Mondo S."/>
            <person name="Pangilinan J."/>
            <person name="Riley R."/>
            <person name="LaButti K."/>
            <person name="Andreopoulos B."/>
            <person name="Lipzen A."/>
            <person name="Chen C."/>
            <person name="Yanf M."/>
            <person name="Daum C."/>
            <person name="Ng V."/>
            <person name="Clum A."/>
            <person name="Steindorff A."/>
            <person name="Ohm R."/>
            <person name="Martin F."/>
            <person name="Silar P."/>
            <person name="Natvig D."/>
            <person name="Lalanne C."/>
            <person name="Gautier V."/>
            <person name="Ament-velasquez S.L."/>
            <person name="Kruys A."/>
            <person name="Hutchinson M.I."/>
            <person name="Powell A.J."/>
            <person name="Barry K."/>
            <person name="Miller A.N."/>
            <person name="Grigoriev I.V."/>
            <person name="Debuchy R."/>
            <person name="Gladieux P."/>
            <person name="Thoren M.H."/>
            <person name="Johannesson H."/>
        </authorList>
    </citation>
    <scope>NUCLEOTIDE SEQUENCE</scope>
    <source>
        <strain evidence="2">SMH3391-2</strain>
    </source>
</reference>
<feature type="compositionally biased region" description="Low complexity" evidence="1">
    <location>
        <begin position="79"/>
        <end position="88"/>
    </location>
</feature>
<feature type="compositionally biased region" description="Polar residues" evidence="1">
    <location>
        <begin position="123"/>
        <end position="140"/>
    </location>
</feature>
<dbReference type="EMBL" id="JAULSR010000002">
    <property type="protein sequence ID" value="KAK0630812.1"/>
    <property type="molecule type" value="Genomic_DNA"/>
</dbReference>
<name>A0AA39XBD0_9PEZI</name>
<dbReference type="AlphaFoldDB" id="A0AA39XBD0"/>
<protein>
    <submittedName>
        <fullName evidence="2">Uncharacterized protein</fullName>
    </submittedName>
</protein>
<dbReference type="Proteomes" id="UP001174934">
    <property type="component" value="Unassembled WGS sequence"/>
</dbReference>
<sequence length="683" mass="72529">MAADPDRDPGYEPVKVANMHGDDDDDSLFGGDDDDFTSLASALTEGDSPSLTLPSPPTPVETADYQLAQAATPGPRPTAVEAARAAAAQLTLPSPTSGQLTLPSPPSHTQPAVGNGTFPSPPSLTQSAIGNLTLPSNPSQIYMPPDQQDSSWPIDSDQQLTFPSPPSSVGQPQVPASHTSRPTVATPPAVAISSLPAPTQPSLELIAQSLSSMSPQPSTTQSRSIGGLTLPIAPDPLGALLPHPVGHTSGGLVVSNQYFAQDFQTLEPVSSLNGWESDAALDEELLALWSSSGAQAQQPVNSRSGTNAGPSQAIQRGDTILASEIDGFQFSNSANNRNMLLPRRIDINSNLEEPILHFITLSRQTRFSELHFRLELNPQQGRSLNDQVKKYLHSSPFSVLVETNSSGDKLTTRRSFLHMALHMLKSENWGQLWFGAHLDGAAHRKRHWPADSTLITIYFTTLLYKAVCNAKQLQASKDRKAGLSRASENAINRSLGGPKSGLARLPTLAEIPSGAMLKAPASISFGTTATAHGVTVATPTPQQQQQQQASSRPLLDALVQSATNAKKRKRQEAGLIPYELEIPANADITYRVTVKDRADGVSLGPAATFRHAANGGSRGAYTHLKGGLEAAGHAPSFEIPGPSGCWYVSSEDDWEGAVLAQYNRKKRPGTGPVNTTVEVSVFI</sequence>
<keyword evidence="3" id="KW-1185">Reference proteome</keyword>